<keyword evidence="2" id="KW-0812">Transmembrane</keyword>
<sequence length="204" mass="22718">MTPYKREESKIEEAGRLNHSEELSSCSEKRKREMSSKNEGSVRPVIKRVGNTDENRRRGNAESGERNTLRRSACVPHFSSGGNSSNNSPDLFLAHEMSKGKVNPSASIESMEESGGELTATITPQMAIQCARASLLLSSLRPPTLRQTDLNAQDMVNLRRQVVDLSAEICRQRQQTKRSSHLENLEAILGFVSFCLFLLLIALE</sequence>
<feature type="transmembrane region" description="Helical" evidence="2">
    <location>
        <begin position="185"/>
        <end position="203"/>
    </location>
</feature>
<dbReference type="Proteomes" id="UP000623129">
    <property type="component" value="Unassembled WGS sequence"/>
</dbReference>
<comment type="caution">
    <text evidence="3">The sequence shown here is derived from an EMBL/GenBank/DDBJ whole genome shotgun (WGS) entry which is preliminary data.</text>
</comment>
<dbReference type="AlphaFoldDB" id="A0A833QIG7"/>
<feature type="compositionally biased region" description="Low complexity" evidence="1">
    <location>
        <begin position="79"/>
        <end position="88"/>
    </location>
</feature>
<reference evidence="3" key="1">
    <citation type="submission" date="2020-01" db="EMBL/GenBank/DDBJ databases">
        <title>Genome sequence of Kobresia littledalei, the first chromosome-level genome in the family Cyperaceae.</title>
        <authorList>
            <person name="Qu G."/>
        </authorList>
    </citation>
    <scope>NUCLEOTIDE SEQUENCE</scope>
    <source>
        <strain evidence="3">C.B.Clarke</strain>
        <tissue evidence="3">Leaf</tissue>
    </source>
</reference>
<feature type="region of interest" description="Disordered" evidence="1">
    <location>
        <begin position="1"/>
        <end position="89"/>
    </location>
</feature>
<evidence type="ECO:0000256" key="1">
    <source>
        <dbReference type="SAM" id="MobiDB-lite"/>
    </source>
</evidence>
<keyword evidence="2" id="KW-1133">Transmembrane helix</keyword>
<feature type="compositionally biased region" description="Basic and acidic residues" evidence="1">
    <location>
        <begin position="1"/>
        <end position="36"/>
    </location>
</feature>
<organism evidence="3 4">
    <name type="scientific">Carex littledalei</name>
    <dbReference type="NCBI Taxonomy" id="544730"/>
    <lineage>
        <taxon>Eukaryota</taxon>
        <taxon>Viridiplantae</taxon>
        <taxon>Streptophyta</taxon>
        <taxon>Embryophyta</taxon>
        <taxon>Tracheophyta</taxon>
        <taxon>Spermatophyta</taxon>
        <taxon>Magnoliopsida</taxon>
        <taxon>Liliopsida</taxon>
        <taxon>Poales</taxon>
        <taxon>Cyperaceae</taxon>
        <taxon>Cyperoideae</taxon>
        <taxon>Cariceae</taxon>
        <taxon>Carex</taxon>
        <taxon>Carex subgen. Euthyceras</taxon>
    </lineage>
</organism>
<feature type="compositionally biased region" description="Basic and acidic residues" evidence="1">
    <location>
        <begin position="50"/>
        <end position="68"/>
    </location>
</feature>
<accession>A0A833QIG7</accession>
<evidence type="ECO:0000256" key="2">
    <source>
        <dbReference type="SAM" id="Phobius"/>
    </source>
</evidence>
<proteinExistence type="predicted"/>
<gene>
    <name evidence="3" type="ORF">FCM35_KLT14947</name>
</gene>
<evidence type="ECO:0000313" key="3">
    <source>
        <dbReference type="EMBL" id="KAF3320813.1"/>
    </source>
</evidence>
<dbReference type="EMBL" id="SWLB01000028">
    <property type="protein sequence ID" value="KAF3320813.1"/>
    <property type="molecule type" value="Genomic_DNA"/>
</dbReference>
<keyword evidence="4" id="KW-1185">Reference proteome</keyword>
<evidence type="ECO:0000313" key="4">
    <source>
        <dbReference type="Proteomes" id="UP000623129"/>
    </source>
</evidence>
<name>A0A833QIG7_9POAL</name>
<protein>
    <submittedName>
        <fullName evidence="3">Uncharacterized protein</fullName>
    </submittedName>
</protein>
<keyword evidence="2" id="KW-0472">Membrane</keyword>